<dbReference type="PANTHER" id="PTHR30231">
    <property type="entry name" value="DNA POLYMERASE III SUBUNIT EPSILON"/>
    <property type="match status" value="1"/>
</dbReference>
<evidence type="ECO:0000256" key="3">
    <source>
        <dbReference type="ARBA" id="ARBA00022839"/>
    </source>
</evidence>
<reference evidence="5" key="1">
    <citation type="submission" date="2023-01" db="EMBL/GenBank/DDBJ databases">
        <title>Genome analysis of 13 Lactobacillus isolated from gut of wild boar.</title>
        <authorList>
            <person name="Papp P."/>
            <person name="Libisch B."/>
            <person name="Nagy T."/>
            <person name="Olasz F."/>
        </authorList>
    </citation>
    <scope>NUCLEOTIDE SEQUENCE</scope>
    <source>
        <strain evidence="5">F108</strain>
    </source>
</reference>
<accession>A0AAJ1M979</accession>
<dbReference type="AlphaFoldDB" id="A0AAJ1M979"/>
<dbReference type="GO" id="GO:0003676">
    <property type="term" value="F:nucleic acid binding"/>
    <property type="evidence" value="ECO:0007669"/>
    <property type="project" value="InterPro"/>
</dbReference>
<dbReference type="Pfam" id="PF00929">
    <property type="entry name" value="RNase_T"/>
    <property type="match status" value="1"/>
</dbReference>
<evidence type="ECO:0000259" key="4">
    <source>
        <dbReference type="SMART" id="SM00479"/>
    </source>
</evidence>
<evidence type="ECO:0000313" key="6">
    <source>
        <dbReference type="Proteomes" id="UP001218021"/>
    </source>
</evidence>
<keyword evidence="1" id="KW-0540">Nuclease</keyword>
<gene>
    <name evidence="5" type="ORF">PO158_09000</name>
</gene>
<name>A0AAJ1M979_LIMMU</name>
<dbReference type="Gene3D" id="3.30.420.10">
    <property type="entry name" value="Ribonuclease H-like superfamily/Ribonuclease H"/>
    <property type="match status" value="1"/>
</dbReference>
<dbReference type="PANTHER" id="PTHR30231:SF4">
    <property type="entry name" value="PROTEIN NEN2"/>
    <property type="match status" value="1"/>
</dbReference>
<comment type="caution">
    <text evidence="5">The sequence shown here is derived from an EMBL/GenBank/DDBJ whole genome shotgun (WGS) entry which is preliminary data.</text>
</comment>
<keyword evidence="3 5" id="KW-0269">Exonuclease</keyword>
<feature type="domain" description="Exonuclease" evidence="4">
    <location>
        <begin position="1"/>
        <end position="177"/>
    </location>
</feature>
<dbReference type="InterPro" id="IPR012337">
    <property type="entry name" value="RNaseH-like_sf"/>
</dbReference>
<dbReference type="InterPro" id="IPR013520">
    <property type="entry name" value="Ribonucl_H"/>
</dbReference>
<organism evidence="5 6">
    <name type="scientific">Limosilactobacillus mucosae</name>
    <name type="common">Lactobacillus mucosae</name>
    <dbReference type="NCBI Taxonomy" id="97478"/>
    <lineage>
        <taxon>Bacteria</taxon>
        <taxon>Bacillati</taxon>
        <taxon>Bacillota</taxon>
        <taxon>Bacilli</taxon>
        <taxon>Lactobacillales</taxon>
        <taxon>Lactobacillaceae</taxon>
        <taxon>Limosilactobacillus</taxon>
    </lineage>
</organism>
<dbReference type="SMART" id="SM00479">
    <property type="entry name" value="EXOIII"/>
    <property type="match status" value="1"/>
</dbReference>
<protein>
    <submittedName>
        <fullName evidence="5">3'-5' exonuclease</fullName>
    </submittedName>
</protein>
<evidence type="ECO:0000313" key="5">
    <source>
        <dbReference type="EMBL" id="MDC2828415.1"/>
    </source>
</evidence>
<dbReference type="SUPFAM" id="SSF53098">
    <property type="entry name" value="Ribonuclease H-like"/>
    <property type="match status" value="1"/>
</dbReference>
<keyword evidence="2" id="KW-0378">Hydrolase</keyword>
<dbReference type="GO" id="GO:0008408">
    <property type="term" value="F:3'-5' exonuclease activity"/>
    <property type="evidence" value="ECO:0007669"/>
    <property type="project" value="TreeGrafter"/>
</dbReference>
<evidence type="ECO:0000256" key="1">
    <source>
        <dbReference type="ARBA" id="ARBA00022722"/>
    </source>
</evidence>
<dbReference type="CDD" id="cd06127">
    <property type="entry name" value="DEDDh"/>
    <property type="match status" value="1"/>
</dbReference>
<sequence length="180" mass="20383">MIISYDMETTGLSRENDDILQLSIVDKQGNELFNQMFNPTKKTEWPEAAAVNGITPEKVRNLPAFSAYQAEIQRIFDEASLLVGYNQRSFDDEFLVANGISIDSSKSVDVMFKFSEFYGETNTHPEGFNKTPYKWKKLGQAADFFGYDWGDGHAHDSLADAKATMFVYRNLTEVADYLNG</sequence>
<proteinExistence type="predicted"/>
<dbReference type="InterPro" id="IPR036397">
    <property type="entry name" value="RNaseH_sf"/>
</dbReference>
<dbReference type="RefSeq" id="WP_272207365.1">
    <property type="nucleotide sequence ID" value="NZ_JAQONC010000001.1"/>
</dbReference>
<evidence type="ECO:0000256" key="2">
    <source>
        <dbReference type="ARBA" id="ARBA00022801"/>
    </source>
</evidence>
<dbReference type="EMBL" id="JAQOND010000032">
    <property type="protein sequence ID" value="MDC2828415.1"/>
    <property type="molecule type" value="Genomic_DNA"/>
</dbReference>
<dbReference type="Proteomes" id="UP001218021">
    <property type="component" value="Unassembled WGS sequence"/>
</dbReference>